<organism evidence="5 6">
    <name type="scientific">Natranaerovirga hydrolytica</name>
    <dbReference type="NCBI Taxonomy" id="680378"/>
    <lineage>
        <taxon>Bacteria</taxon>
        <taxon>Bacillati</taxon>
        <taxon>Bacillota</taxon>
        <taxon>Clostridia</taxon>
        <taxon>Lachnospirales</taxon>
        <taxon>Natranaerovirgaceae</taxon>
        <taxon>Natranaerovirga</taxon>
    </lineage>
</organism>
<reference evidence="5 6" key="1">
    <citation type="submission" date="2019-03" db="EMBL/GenBank/DDBJ databases">
        <title>Genomic Encyclopedia of Type Strains, Phase IV (KMG-IV): sequencing the most valuable type-strain genomes for metagenomic binning, comparative biology and taxonomic classification.</title>
        <authorList>
            <person name="Goeker M."/>
        </authorList>
    </citation>
    <scope>NUCLEOTIDE SEQUENCE [LARGE SCALE GENOMIC DNA]</scope>
    <source>
        <strain evidence="5 6">DSM 24176</strain>
    </source>
</reference>
<dbReference type="EC" id="2.6.1.-" evidence="3"/>
<evidence type="ECO:0000256" key="2">
    <source>
        <dbReference type="ARBA" id="ARBA00022898"/>
    </source>
</evidence>
<dbReference type="GO" id="GO:0030170">
    <property type="term" value="F:pyridoxal phosphate binding"/>
    <property type="evidence" value="ECO:0007669"/>
    <property type="project" value="InterPro"/>
</dbReference>
<keyword evidence="2" id="KW-0663">Pyridoxal phosphate</keyword>
<proteinExistence type="inferred from homology"/>
<dbReference type="SUPFAM" id="SSF53383">
    <property type="entry name" value="PLP-dependent transferases"/>
    <property type="match status" value="1"/>
</dbReference>
<evidence type="ECO:0000256" key="1">
    <source>
        <dbReference type="ARBA" id="ARBA00001933"/>
    </source>
</evidence>
<keyword evidence="3" id="KW-0808">Transferase</keyword>
<dbReference type="CDD" id="cd00609">
    <property type="entry name" value="AAT_like"/>
    <property type="match status" value="1"/>
</dbReference>
<dbReference type="PANTHER" id="PTHR42885">
    <property type="entry name" value="HISTIDINOL-PHOSPHATE AMINOTRANSFERASE-RELATED"/>
    <property type="match status" value="1"/>
</dbReference>
<dbReference type="GO" id="GO:0008483">
    <property type="term" value="F:transaminase activity"/>
    <property type="evidence" value="ECO:0007669"/>
    <property type="project" value="UniProtKB-KW"/>
</dbReference>
<name>A0A4R1N6H4_9FIRM</name>
<feature type="domain" description="Aminotransferase class I/classII large" evidence="4">
    <location>
        <begin position="28"/>
        <end position="354"/>
    </location>
</feature>
<sequence length="362" mass="41416">MSYIVPSTYNLITNEKKMNQHGGGFKKKGLDFSVNINPMAMSPQVHQALIEKLTDIHQYPEIIGTSAIQTLSEYYNMPKSHIILGNGAIELIYLYARALKPNKVIVISPTFNEYERAFYTVGSKVYHYVLEKNEQFQINVGAFIKEIKKITPECIVLCNPNNPTGQLLNNEAIRKISEAISQWKGFLMLDESFIELSTGKSSRELLLENVVCIQSLTKYYGVPGLRLGVAFGSSEFIDKMYRYKEPWTMNALALSAIKPLLNETNHQSIQDWLNREKDFLYAALNKMKGIKAFWSSTNFLLIHYHKAQQLMEALKMRQPPIYLRKCTDFIGLDETYIRIAVKSRADNDMLIQEIDNCLAKGD</sequence>
<accession>A0A4R1N6H4</accession>
<keyword evidence="3" id="KW-0032">Aminotransferase</keyword>
<dbReference type="InterPro" id="IPR015421">
    <property type="entry name" value="PyrdxlP-dep_Trfase_major"/>
</dbReference>
<protein>
    <recommendedName>
        <fullName evidence="3">Aminotransferase</fullName>
        <ecNumber evidence="3">2.6.1.-</ecNumber>
    </recommendedName>
</protein>
<dbReference type="RefSeq" id="WP_132281566.1">
    <property type="nucleotide sequence ID" value="NZ_SMGQ01000011.1"/>
</dbReference>
<evidence type="ECO:0000313" key="5">
    <source>
        <dbReference type="EMBL" id="TCK98629.1"/>
    </source>
</evidence>
<dbReference type="InterPro" id="IPR004839">
    <property type="entry name" value="Aminotransferase_I/II_large"/>
</dbReference>
<dbReference type="InterPro" id="IPR004838">
    <property type="entry name" value="NHTrfase_class1_PyrdxlP-BS"/>
</dbReference>
<dbReference type="AlphaFoldDB" id="A0A4R1N6H4"/>
<evidence type="ECO:0000313" key="6">
    <source>
        <dbReference type="Proteomes" id="UP000294545"/>
    </source>
</evidence>
<dbReference type="Pfam" id="PF00155">
    <property type="entry name" value="Aminotran_1_2"/>
    <property type="match status" value="1"/>
</dbReference>
<comment type="caution">
    <text evidence="5">The sequence shown here is derived from an EMBL/GenBank/DDBJ whole genome shotgun (WGS) entry which is preliminary data.</text>
</comment>
<comment type="similarity">
    <text evidence="3">Belongs to the class-I pyridoxal-phosphate-dependent aminotransferase family.</text>
</comment>
<dbReference type="PANTHER" id="PTHR42885:SF1">
    <property type="entry name" value="THREONINE-PHOSPHATE DECARBOXYLASE"/>
    <property type="match status" value="1"/>
</dbReference>
<dbReference type="Gene3D" id="3.40.640.10">
    <property type="entry name" value="Type I PLP-dependent aspartate aminotransferase-like (Major domain)"/>
    <property type="match status" value="1"/>
</dbReference>
<dbReference type="PROSITE" id="PS00105">
    <property type="entry name" value="AA_TRANSFER_CLASS_1"/>
    <property type="match status" value="1"/>
</dbReference>
<comment type="cofactor">
    <cofactor evidence="1 3">
        <name>pyridoxal 5'-phosphate</name>
        <dbReference type="ChEBI" id="CHEBI:597326"/>
    </cofactor>
</comment>
<dbReference type="InterPro" id="IPR015422">
    <property type="entry name" value="PyrdxlP-dep_Trfase_small"/>
</dbReference>
<dbReference type="Proteomes" id="UP000294545">
    <property type="component" value="Unassembled WGS sequence"/>
</dbReference>
<dbReference type="Gene3D" id="3.90.1150.10">
    <property type="entry name" value="Aspartate Aminotransferase, domain 1"/>
    <property type="match status" value="1"/>
</dbReference>
<keyword evidence="6" id="KW-1185">Reference proteome</keyword>
<dbReference type="InterPro" id="IPR015424">
    <property type="entry name" value="PyrdxlP-dep_Trfase"/>
</dbReference>
<evidence type="ECO:0000256" key="3">
    <source>
        <dbReference type="RuleBase" id="RU000481"/>
    </source>
</evidence>
<evidence type="ECO:0000259" key="4">
    <source>
        <dbReference type="Pfam" id="PF00155"/>
    </source>
</evidence>
<gene>
    <name evidence="5" type="ORF">EDC19_1061</name>
</gene>
<dbReference type="EMBL" id="SMGQ01000011">
    <property type="protein sequence ID" value="TCK98629.1"/>
    <property type="molecule type" value="Genomic_DNA"/>
</dbReference>
<dbReference type="OrthoDB" id="9813612at2"/>